<evidence type="ECO:0000313" key="1">
    <source>
        <dbReference type="EMBL" id="GLI40251.1"/>
    </source>
</evidence>
<reference evidence="1" key="1">
    <citation type="submission" date="2022-12" db="EMBL/GenBank/DDBJ databases">
        <title>Reference genome sequencing for broad-spectrum identification of bacterial and archaeal isolates by mass spectrometry.</title>
        <authorList>
            <person name="Sekiguchi Y."/>
            <person name="Tourlousse D.M."/>
        </authorList>
    </citation>
    <scope>NUCLEOTIDE SEQUENCE</scope>
    <source>
        <strain evidence="1">LLR39Z86</strain>
    </source>
</reference>
<dbReference type="AlphaFoldDB" id="A0A9W6G493"/>
<dbReference type="RefSeq" id="WP_270117684.1">
    <property type="nucleotide sequence ID" value="NZ_BAAAOL010000012.1"/>
</dbReference>
<proteinExistence type="predicted"/>
<sequence length="117" mass="12947">MSLTIVAHGPDNPNRDRGPGVQLIRGTFTDKQTHFTVWSSAVEAPDSFQVAVTNNPADLVLIVSGVNTGMLHATWGEDWRAFVPDWKAWFQDTAFKVFYTGRADDRPTPGKVRLCDG</sequence>
<gene>
    <name evidence="1" type="ORF">GALLR39Z86_01010</name>
</gene>
<organism evidence="1 2">
    <name type="scientific">Glycomyces algeriensis</name>
    <dbReference type="NCBI Taxonomy" id="256037"/>
    <lineage>
        <taxon>Bacteria</taxon>
        <taxon>Bacillati</taxon>
        <taxon>Actinomycetota</taxon>
        <taxon>Actinomycetes</taxon>
        <taxon>Glycomycetales</taxon>
        <taxon>Glycomycetaceae</taxon>
        <taxon>Glycomyces</taxon>
    </lineage>
</organism>
<dbReference type="Proteomes" id="UP001144313">
    <property type="component" value="Unassembled WGS sequence"/>
</dbReference>
<protein>
    <submittedName>
        <fullName evidence="1">Uncharacterized protein</fullName>
    </submittedName>
</protein>
<name>A0A9W6G493_9ACTN</name>
<keyword evidence="2" id="KW-1185">Reference proteome</keyword>
<dbReference type="EMBL" id="BSDT01000001">
    <property type="protein sequence ID" value="GLI40251.1"/>
    <property type="molecule type" value="Genomic_DNA"/>
</dbReference>
<accession>A0A9W6G493</accession>
<evidence type="ECO:0000313" key="2">
    <source>
        <dbReference type="Proteomes" id="UP001144313"/>
    </source>
</evidence>
<comment type="caution">
    <text evidence="1">The sequence shown here is derived from an EMBL/GenBank/DDBJ whole genome shotgun (WGS) entry which is preliminary data.</text>
</comment>